<feature type="compositionally biased region" description="Low complexity" evidence="1">
    <location>
        <begin position="614"/>
        <end position="626"/>
    </location>
</feature>
<dbReference type="OrthoDB" id="9933290at2759"/>
<dbReference type="GeneTree" id="ENSGT00390000016400"/>
<organism evidence="2 3">
    <name type="scientific">Oncorhynchus mykiss</name>
    <name type="common">Rainbow trout</name>
    <name type="synonym">Salmo gairdneri</name>
    <dbReference type="NCBI Taxonomy" id="8022"/>
    <lineage>
        <taxon>Eukaryota</taxon>
        <taxon>Metazoa</taxon>
        <taxon>Chordata</taxon>
        <taxon>Craniata</taxon>
        <taxon>Vertebrata</taxon>
        <taxon>Euteleostomi</taxon>
        <taxon>Actinopterygii</taxon>
        <taxon>Neopterygii</taxon>
        <taxon>Teleostei</taxon>
        <taxon>Protacanthopterygii</taxon>
        <taxon>Salmoniformes</taxon>
        <taxon>Salmonidae</taxon>
        <taxon>Salmoninae</taxon>
        <taxon>Oncorhynchus</taxon>
    </lineage>
</organism>
<evidence type="ECO:0000313" key="3">
    <source>
        <dbReference type="Proteomes" id="UP000694395"/>
    </source>
</evidence>
<feature type="compositionally biased region" description="Low complexity" evidence="1">
    <location>
        <begin position="363"/>
        <end position="373"/>
    </location>
</feature>
<feature type="compositionally biased region" description="Pro residues" evidence="1">
    <location>
        <begin position="326"/>
        <end position="341"/>
    </location>
</feature>
<feature type="region of interest" description="Disordered" evidence="1">
    <location>
        <begin position="314"/>
        <end position="636"/>
    </location>
</feature>
<feature type="compositionally biased region" description="Polar residues" evidence="1">
    <location>
        <begin position="604"/>
        <end position="613"/>
    </location>
</feature>
<reference evidence="2" key="2">
    <citation type="submission" date="2025-08" db="UniProtKB">
        <authorList>
            <consortium name="Ensembl"/>
        </authorList>
    </citation>
    <scope>IDENTIFICATION</scope>
</reference>
<dbReference type="Proteomes" id="UP000694395">
    <property type="component" value="Chromosome 16"/>
</dbReference>
<reference evidence="2" key="3">
    <citation type="submission" date="2025-09" db="UniProtKB">
        <authorList>
            <consortium name="Ensembl"/>
        </authorList>
    </citation>
    <scope>IDENTIFICATION</scope>
</reference>
<dbReference type="AlphaFoldDB" id="A0A8K9X1I6"/>
<dbReference type="PANTHER" id="PTHR28557:SF1">
    <property type="entry name" value="PROTEIN SLX4IP"/>
    <property type="match status" value="1"/>
</dbReference>
<feature type="compositionally biased region" description="Polar residues" evidence="1">
    <location>
        <begin position="160"/>
        <end position="171"/>
    </location>
</feature>
<feature type="compositionally biased region" description="Basic and acidic residues" evidence="1">
    <location>
        <begin position="658"/>
        <end position="720"/>
    </location>
</feature>
<accession>A0A8K9X1I6</accession>
<gene>
    <name evidence="2" type="primary">slx4ip</name>
</gene>
<protein>
    <submittedName>
        <fullName evidence="2">Uncharacterized protein</fullName>
    </submittedName>
</protein>
<name>A0A8K9X1I6_ONCMY</name>
<proteinExistence type="predicted"/>
<evidence type="ECO:0000256" key="1">
    <source>
        <dbReference type="SAM" id="MobiDB-lite"/>
    </source>
</evidence>
<feature type="compositionally biased region" description="Polar residues" evidence="1">
    <location>
        <begin position="133"/>
        <end position="148"/>
    </location>
</feature>
<sequence>MAPHKVVVKCGSYAVLVDLQIIGPLGHGAPQETSWFTMEHTEEVTSLVRDAVDRRVRLYIDCLHKRGQPKHKRELPRANPLCVKGQRVSLVANFVKRHFNLWCIVKHQYGELRVFPERYVVCVSRLEDASANPTPAVTVSQSTESQYFSRPAAETRDELNSSAITKRSSLQKIARHANARPQPETQPLPCGSVLGKKLHSEQNRVPGEQVPEPQPPTGQARLTTDAVLPHGHPTTSTDPTEQAGVVGGVGLTEGKQRESVGLPGDTDPRDTVLGLSQSQGGEDKPSRVPGEDPPRAKRVCLGPLLVACSSNDLITPTHSAESSNPLLPPPPPPLLSSPRPPVVKSSAKTESEAFPAPAPALFPAPAAALFPAPERTQSTAPLSPLPAPVPERTQSTAPLSPLPAPVPERTQSTAPLSPLPAPEKDQSTAPLSPLPAPAPERTQSTAPLSPLPAPAPEKDQSTAPLSPLPAPAPERTQSTAPLSPLPAPAPEKDQSTAPLSPLPAPVPERTQSTAPLSPLPAPERTQSTAPLSPLPAPVPERTQSTAPLSPLPAPERTQSTAPLSPLPAPERTQSTAPLSPLPAPERTQSQTSQTTVEVELLTPGKQSQSLLPLTSSNNTEQTNQNSPAAGLRGRSVKDVVSSALSIASTHIGVIGEGEEGRENGGRRRRRGEEKRREGRGREEKRAKIMEGKRGEEREYNGGDKSRRGEEREVGEEERSVARPSRLRRLKK</sequence>
<dbReference type="PANTHER" id="PTHR28557">
    <property type="entry name" value="PROTEIN SLX4IP"/>
    <property type="match status" value="1"/>
</dbReference>
<feature type="compositionally biased region" description="Basic and acidic residues" evidence="1">
    <location>
        <begin position="281"/>
        <end position="295"/>
    </location>
</feature>
<evidence type="ECO:0000313" key="2">
    <source>
        <dbReference type="Ensembl" id="ENSOMYP00000126810.1"/>
    </source>
</evidence>
<feature type="region of interest" description="Disordered" evidence="1">
    <location>
        <begin position="648"/>
        <end position="731"/>
    </location>
</feature>
<reference evidence="2" key="1">
    <citation type="submission" date="2020-07" db="EMBL/GenBank/DDBJ databases">
        <title>A long reads based de novo assembly of the rainbow trout Arlee double haploid line genome.</title>
        <authorList>
            <person name="Gao G."/>
            <person name="Palti Y."/>
        </authorList>
    </citation>
    <scope>NUCLEOTIDE SEQUENCE [LARGE SCALE GENOMIC DNA]</scope>
</reference>
<feature type="region of interest" description="Disordered" evidence="1">
    <location>
        <begin position="133"/>
        <end position="297"/>
    </location>
</feature>
<dbReference type="InterPro" id="IPR031479">
    <property type="entry name" value="SLX4IP"/>
</dbReference>
<keyword evidence="3" id="KW-1185">Reference proteome</keyword>
<dbReference type="Ensembl" id="ENSOMYT00000129943.1">
    <property type="protein sequence ID" value="ENSOMYP00000126810.1"/>
    <property type="gene ID" value="ENSOMYG00000070483.1"/>
</dbReference>
<dbReference type="Pfam" id="PF15744">
    <property type="entry name" value="UPF0492"/>
    <property type="match status" value="1"/>
</dbReference>